<dbReference type="PANTHER" id="PTHR30093:SF7">
    <property type="entry name" value="MSHA MAJOR PILIN SUBUNIT MSHA"/>
    <property type="match status" value="1"/>
</dbReference>
<dbReference type="PROSITE" id="PS00409">
    <property type="entry name" value="PROKAR_NTER_METHYL"/>
    <property type="match status" value="1"/>
</dbReference>
<proteinExistence type="predicted"/>
<name>A0A7T0BUM4_9BACT</name>
<dbReference type="KEGG" id="nli:G3M70_04370"/>
<organism evidence="2 3">
    <name type="scientific">Candidatus Nitronauta litoralis</name>
    <dbReference type="NCBI Taxonomy" id="2705533"/>
    <lineage>
        <taxon>Bacteria</taxon>
        <taxon>Pseudomonadati</taxon>
        <taxon>Nitrospinota/Tectimicrobiota group</taxon>
        <taxon>Nitrospinota</taxon>
        <taxon>Nitrospinia</taxon>
        <taxon>Nitrospinales</taxon>
        <taxon>Nitrospinaceae</taxon>
        <taxon>Candidatus Nitronauta</taxon>
    </lineage>
</organism>
<dbReference type="AlphaFoldDB" id="A0A7T0BUM4"/>
<evidence type="ECO:0000313" key="3">
    <source>
        <dbReference type="Proteomes" id="UP000594688"/>
    </source>
</evidence>
<accession>A0A7T0BUM4</accession>
<dbReference type="SUPFAM" id="SSF54523">
    <property type="entry name" value="Pili subunits"/>
    <property type="match status" value="1"/>
</dbReference>
<reference evidence="2 3" key="1">
    <citation type="submission" date="2020-02" db="EMBL/GenBank/DDBJ databases">
        <title>Genomic and physiological characterization of two novel Nitrospinaceae genera.</title>
        <authorList>
            <person name="Mueller A.J."/>
            <person name="Jung M.-Y."/>
            <person name="Strachan C.R."/>
            <person name="Herbold C.W."/>
            <person name="Kirkegaard R.H."/>
            <person name="Daims H."/>
        </authorList>
    </citation>
    <scope>NUCLEOTIDE SEQUENCE [LARGE SCALE GENOMIC DNA]</scope>
    <source>
        <strain evidence="2">EB</strain>
    </source>
</reference>
<dbReference type="InterPro" id="IPR012902">
    <property type="entry name" value="N_methyl_site"/>
</dbReference>
<dbReference type="Gene3D" id="3.30.700.10">
    <property type="entry name" value="Glycoprotein, Type 4 Pilin"/>
    <property type="match status" value="1"/>
</dbReference>
<dbReference type="Proteomes" id="UP000594688">
    <property type="component" value="Chromosome"/>
</dbReference>
<sequence>MLRGNNKEKGFTLIELILVIVILGILTAVALPRFVDLDADARTARNQGALAAIRGAITMLHGKYLIDNTANDYTELIIVNNTDIQGGTMGQAAGLLTVTWEGETTGYTYTYTPRSGNVPGIAACSTTGCS</sequence>
<dbReference type="PANTHER" id="PTHR30093">
    <property type="entry name" value="GENERAL SECRETION PATHWAY PROTEIN G"/>
    <property type="match status" value="1"/>
</dbReference>
<keyword evidence="1" id="KW-0472">Membrane</keyword>
<evidence type="ECO:0000313" key="2">
    <source>
        <dbReference type="EMBL" id="QPJ61163.1"/>
    </source>
</evidence>
<keyword evidence="1" id="KW-0812">Transmembrane</keyword>
<gene>
    <name evidence="2" type="ORF">G3M70_04370</name>
</gene>
<dbReference type="InterPro" id="IPR045584">
    <property type="entry name" value="Pilin-like"/>
</dbReference>
<keyword evidence="1" id="KW-1133">Transmembrane helix</keyword>
<feature type="transmembrane region" description="Helical" evidence="1">
    <location>
        <begin position="12"/>
        <end position="35"/>
    </location>
</feature>
<evidence type="ECO:0000256" key="1">
    <source>
        <dbReference type="SAM" id="Phobius"/>
    </source>
</evidence>
<protein>
    <submittedName>
        <fullName evidence="2">Type II secretion system protein</fullName>
    </submittedName>
</protein>
<dbReference type="Pfam" id="PF07963">
    <property type="entry name" value="N_methyl"/>
    <property type="match status" value="1"/>
</dbReference>
<dbReference type="EMBL" id="CP048685">
    <property type="protein sequence ID" value="QPJ61163.1"/>
    <property type="molecule type" value="Genomic_DNA"/>
</dbReference>
<dbReference type="NCBIfam" id="TIGR02532">
    <property type="entry name" value="IV_pilin_GFxxxE"/>
    <property type="match status" value="1"/>
</dbReference>